<dbReference type="EMBL" id="CH473988">
    <property type="protein sequence ID" value="EDL97096.1"/>
    <property type="molecule type" value="Genomic_DNA"/>
</dbReference>
<evidence type="ECO:0000256" key="1">
    <source>
        <dbReference type="SAM" id="Phobius"/>
    </source>
</evidence>
<keyword evidence="1" id="KW-0472">Membrane</keyword>
<evidence type="ECO:0000313" key="2">
    <source>
        <dbReference type="EMBL" id="EDL97096.1"/>
    </source>
</evidence>
<feature type="transmembrane region" description="Helical" evidence="1">
    <location>
        <begin position="5"/>
        <end position="23"/>
    </location>
</feature>
<accession>A6JK79</accession>
<dbReference type="Proteomes" id="UP000234681">
    <property type="component" value="Chromosome 20"/>
</dbReference>
<protein>
    <submittedName>
        <fullName evidence="2">Similar to Ubiquitin-like protein SMT3A (Ubiquitin-related protein SUMO-2), isoform CRA_b</fullName>
    </submittedName>
</protein>
<organism evidence="2 3">
    <name type="scientific">Rattus norvegicus</name>
    <name type="common">Rat</name>
    <dbReference type="NCBI Taxonomy" id="10116"/>
    <lineage>
        <taxon>Eukaryota</taxon>
        <taxon>Metazoa</taxon>
        <taxon>Chordata</taxon>
        <taxon>Craniata</taxon>
        <taxon>Vertebrata</taxon>
        <taxon>Euteleostomi</taxon>
        <taxon>Mammalia</taxon>
        <taxon>Eutheria</taxon>
        <taxon>Euarchontoglires</taxon>
        <taxon>Glires</taxon>
        <taxon>Rodentia</taxon>
        <taxon>Myomorpha</taxon>
        <taxon>Muroidea</taxon>
        <taxon>Muridae</taxon>
        <taxon>Murinae</taxon>
        <taxon>Rattus</taxon>
    </lineage>
</organism>
<keyword evidence="1" id="KW-0812">Transmembrane</keyword>
<keyword evidence="1" id="KW-1133">Transmembrane helix</keyword>
<evidence type="ECO:0000313" key="3">
    <source>
        <dbReference type="Proteomes" id="UP000234681"/>
    </source>
</evidence>
<sequence>MRRGVFGVCFVFICFLPFLKFFLPQTWVWMYRLSPCGLSLIPRTMVSSGVTCPDQVERACGHITQWAYLWDVGRGREAEFHPFVVGIGY</sequence>
<name>A6JK79_RAT</name>
<gene>
    <name evidence="2" type="primary">LOC499417</name>
    <name evidence="2" type="ORF">rCG_60945</name>
</gene>
<dbReference type="AlphaFoldDB" id="A6JK79"/>
<proteinExistence type="predicted"/>
<reference evidence="3" key="1">
    <citation type="submission" date="2005-09" db="EMBL/GenBank/DDBJ databases">
        <authorList>
            <person name="Mural R.J."/>
            <person name="Li P.W."/>
            <person name="Adams M.D."/>
            <person name="Amanatides P.G."/>
            <person name="Baden-Tillson H."/>
            <person name="Barnstead M."/>
            <person name="Chin S.H."/>
            <person name="Dew I."/>
            <person name="Evans C.A."/>
            <person name="Ferriera S."/>
            <person name="Flanigan M."/>
            <person name="Fosler C."/>
            <person name="Glodek A."/>
            <person name="Gu Z."/>
            <person name="Holt R.A."/>
            <person name="Jennings D."/>
            <person name="Kraft C.L."/>
            <person name="Lu F."/>
            <person name="Nguyen T."/>
            <person name="Nusskern D.R."/>
            <person name="Pfannkoch C.M."/>
            <person name="Sitter C."/>
            <person name="Sutton G.G."/>
            <person name="Venter J.C."/>
            <person name="Wang Z."/>
            <person name="Woodage T."/>
            <person name="Zheng X.H."/>
            <person name="Zhong F."/>
        </authorList>
    </citation>
    <scope>NUCLEOTIDE SEQUENCE [LARGE SCALE GENOMIC DNA]</scope>
    <source>
        <strain>BN</strain>
        <strain evidence="3">Sprague-Dawley</strain>
    </source>
</reference>